<dbReference type="Gene3D" id="1.10.3910.10">
    <property type="entry name" value="SP0561-like"/>
    <property type="match status" value="1"/>
</dbReference>
<comment type="caution">
    <text evidence="2">The sequence shown here is derived from an EMBL/GenBank/DDBJ whole genome shotgun (WGS) entry which is preliminary data.</text>
</comment>
<feature type="domain" description="DUF1858" evidence="1">
    <location>
        <begin position="3"/>
        <end position="56"/>
    </location>
</feature>
<dbReference type="InterPro" id="IPR038062">
    <property type="entry name" value="ScdA-like_N_sf"/>
</dbReference>
<dbReference type="InterPro" id="IPR015077">
    <property type="entry name" value="DUF1858"/>
</dbReference>
<evidence type="ECO:0000313" key="3">
    <source>
        <dbReference type="Proteomes" id="UP000230055"/>
    </source>
</evidence>
<dbReference type="PANTHER" id="PTHR39341:SF1">
    <property type="entry name" value="DUF1858 DOMAIN-CONTAINING PROTEIN"/>
    <property type="match status" value="1"/>
</dbReference>
<dbReference type="InterPro" id="IPR023883">
    <property type="entry name" value="CHP03980_redox-disulphide"/>
</dbReference>
<organism evidence="2 3">
    <name type="scientific">Candidatus Nealsonbacteria bacterium CG_4_10_14_0_8_um_filter_35_10</name>
    <dbReference type="NCBI Taxonomy" id="1974683"/>
    <lineage>
        <taxon>Bacteria</taxon>
        <taxon>Candidatus Nealsoniibacteriota</taxon>
    </lineage>
</organism>
<evidence type="ECO:0000259" key="1">
    <source>
        <dbReference type="Pfam" id="PF08984"/>
    </source>
</evidence>
<proteinExistence type="predicted"/>
<dbReference type="PANTHER" id="PTHR39341">
    <property type="entry name" value="BSL7085 PROTEIN"/>
    <property type="match status" value="1"/>
</dbReference>
<dbReference type="Proteomes" id="UP000230055">
    <property type="component" value="Unassembled WGS sequence"/>
</dbReference>
<evidence type="ECO:0000313" key="2">
    <source>
        <dbReference type="EMBL" id="PIY90861.1"/>
    </source>
</evidence>
<dbReference type="Pfam" id="PF08984">
    <property type="entry name" value="DUF1858"/>
    <property type="match status" value="1"/>
</dbReference>
<accession>A0A2M7R7S0</accession>
<dbReference type="EMBL" id="PFLX01000032">
    <property type="protein sequence ID" value="PIY90861.1"/>
    <property type="molecule type" value="Genomic_DNA"/>
</dbReference>
<sequence length="65" mass="7428">MAITKEMKISEIVEEYPQTLSLLLEKGFHCFGCPLAPEETLEEAAKVHDLDLEKLLKELNEIINK</sequence>
<gene>
    <name evidence="2" type="ORF">COY72_01235</name>
</gene>
<dbReference type="SUPFAM" id="SSF140683">
    <property type="entry name" value="SP0561-like"/>
    <property type="match status" value="1"/>
</dbReference>
<dbReference type="NCBIfam" id="TIGR03980">
    <property type="entry name" value="prismane_assoc"/>
    <property type="match status" value="1"/>
</dbReference>
<protein>
    <submittedName>
        <fullName evidence="2">Disulfide oxidoreductase</fullName>
    </submittedName>
</protein>
<reference evidence="3" key="1">
    <citation type="submission" date="2017-09" db="EMBL/GenBank/DDBJ databases">
        <title>Depth-based differentiation of microbial function through sediment-hosted aquifers and enrichment of novel symbionts in the deep terrestrial subsurface.</title>
        <authorList>
            <person name="Probst A.J."/>
            <person name="Ladd B."/>
            <person name="Jarett J.K."/>
            <person name="Geller-Mcgrath D.E."/>
            <person name="Sieber C.M.K."/>
            <person name="Emerson J.B."/>
            <person name="Anantharaman K."/>
            <person name="Thomas B.C."/>
            <person name="Malmstrom R."/>
            <person name="Stieglmeier M."/>
            <person name="Klingl A."/>
            <person name="Woyke T."/>
            <person name="Ryan C.M."/>
            <person name="Banfield J.F."/>
        </authorList>
    </citation>
    <scope>NUCLEOTIDE SEQUENCE [LARGE SCALE GENOMIC DNA]</scope>
</reference>
<dbReference type="AlphaFoldDB" id="A0A2M7R7S0"/>
<name>A0A2M7R7S0_9BACT</name>